<evidence type="ECO:0000313" key="3">
    <source>
        <dbReference type="Proteomes" id="UP000610558"/>
    </source>
</evidence>
<feature type="binding site" evidence="1">
    <location>
        <begin position="13"/>
        <end position="20"/>
    </location>
    <ligand>
        <name>ATP</name>
        <dbReference type="ChEBI" id="CHEBI:30616"/>
    </ligand>
</feature>
<gene>
    <name evidence="1" type="primary">anmK</name>
    <name evidence="2" type="ORF">IB286_13555</name>
</gene>
<keyword evidence="1" id="KW-0067">ATP-binding</keyword>
<comment type="function">
    <text evidence="1">Catalyzes the specific phosphorylation of 1,6-anhydro-N-acetylmuramic acid (anhMurNAc) with the simultaneous cleavage of the 1,6-anhydro ring, generating MurNAc-6-P. Is required for the utilization of anhMurNAc either imported from the medium or derived from its own cell wall murein, and thus plays a role in cell wall recycling.</text>
</comment>
<comment type="pathway">
    <text evidence="1">Cell wall biogenesis; peptidoglycan recycling.</text>
</comment>
<reference evidence="2" key="1">
    <citation type="submission" date="2020-09" db="EMBL/GenBank/DDBJ databases">
        <authorList>
            <person name="Yoon J.-W."/>
        </authorList>
    </citation>
    <scope>NUCLEOTIDE SEQUENCE</scope>
    <source>
        <strain evidence="2">KMU-158</strain>
    </source>
</reference>
<dbReference type="GO" id="GO:0005524">
    <property type="term" value="F:ATP binding"/>
    <property type="evidence" value="ECO:0007669"/>
    <property type="project" value="UniProtKB-UniRule"/>
</dbReference>
<organism evidence="2 3">
    <name type="scientific">Spongiibacter pelagi</name>
    <dbReference type="NCBI Taxonomy" id="2760804"/>
    <lineage>
        <taxon>Bacteria</taxon>
        <taxon>Pseudomonadati</taxon>
        <taxon>Pseudomonadota</taxon>
        <taxon>Gammaproteobacteria</taxon>
        <taxon>Cellvibrionales</taxon>
        <taxon>Spongiibacteraceae</taxon>
        <taxon>Spongiibacter</taxon>
    </lineage>
</organism>
<comment type="catalytic activity">
    <reaction evidence="1">
        <text>1,6-anhydro-N-acetyl-beta-muramate + ATP + H2O = N-acetyl-D-muramate 6-phosphate + ADP + H(+)</text>
        <dbReference type="Rhea" id="RHEA:24952"/>
        <dbReference type="ChEBI" id="CHEBI:15377"/>
        <dbReference type="ChEBI" id="CHEBI:15378"/>
        <dbReference type="ChEBI" id="CHEBI:30616"/>
        <dbReference type="ChEBI" id="CHEBI:58690"/>
        <dbReference type="ChEBI" id="CHEBI:58722"/>
        <dbReference type="ChEBI" id="CHEBI:456216"/>
        <dbReference type="EC" id="2.7.1.170"/>
    </reaction>
</comment>
<dbReference type="CDD" id="cd24050">
    <property type="entry name" value="ASKHA_NBD_ANMK"/>
    <property type="match status" value="1"/>
</dbReference>
<keyword evidence="1" id="KW-0119">Carbohydrate metabolism</keyword>
<dbReference type="HAMAP" id="MF_01270">
    <property type="entry name" value="AnhMurNAc_kinase"/>
    <property type="match status" value="1"/>
</dbReference>
<keyword evidence="3" id="KW-1185">Reference proteome</keyword>
<name>A0A927GX10_9GAMM</name>
<dbReference type="NCBIfam" id="NF007139">
    <property type="entry name" value="PRK09585.1-3"/>
    <property type="match status" value="1"/>
</dbReference>
<dbReference type="RefSeq" id="WP_190766479.1">
    <property type="nucleotide sequence ID" value="NZ_JACXLD010000009.1"/>
</dbReference>
<dbReference type="InterPro" id="IPR005338">
    <property type="entry name" value="Anhydro_N_Ac-Mur_kinase"/>
</dbReference>
<protein>
    <recommendedName>
        <fullName evidence="1">Anhydro-N-acetylmuramic acid kinase</fullName>
        <ecNumber evidence="1">2.7.1.170</ecNumber>
    </recommendedName>
    <alternativeName>
        <fullName evidence="1">AnhMurNAc kinase</fullName>
    </alternativeName>
</protein>
<dbReference type="PANTHER" id="PTHR30605">
    <property type="entry name" value="ANHYDRO-N-ACETYLMURAMIC ACID KINASE"/>
    <property type="match status" value="1"/>
</dbReference>
<dbReference type="InterPro" id="IPR043129">
    <property type="entry name" value="ATPase_NBD"/>
</dbReference>
<dbReference type="Pfam" id="PF03702">
    <property type="entry name" value="AnmK"/>
    <property type="match status" value="1"/>
</dbReference>
<comment type="similarity">
    <text evidence="1">Belongs to the anhydro-N-acetylmuramic acid kinase family.</text>
</comment>
<proteinExistence type="inferred from homology"/>
<dbReference type="GO" id="GO:0006040">
    <property type="term" value="P:amino sugar metabolic process"/>
    <property type="evidence" value="ECO:0007669"/>
    <property type="project" value="InterPro"/>
</dbReference>
<dbReference type="Proteomes" id="UP000610558">
    <property type="component" value="Unassembled WGS sequence"/>
</dbReference>
<evidence type="ECO:0000313" key="2">
    <source>
        <dbReference type="EMBL" id="MBD2860030.1"/>
    </source>
</evidence>
<dbReference type="GO" id="GO:0009254">
    <property type="term" value="P:peptidoglycan turnover"/>
    <property type="evidence" value="ECO:0007669"/>
    <property type="project" value="UniProtKB-UniRule"/>
</dbReference>
<sequence length="375" mass="40045">MSDDQLFIGLMSGTSLDDIDAAVLRFPGDRPLIRHQISYPLPRELKSQLLGLCNGELSQEIEQFGLADRAMGQVLAEAVHALLDSSGIKPEQVRAIGSHGQTVRHRPPSNQRQSAQAFSLQLGDPNTIAELTGITTVADFRRRDIAAGGQGAPLVPAFHAAAFGLSGHNRVIANIGGMANISILKANGDVTGFDTGPGNVLMDSWVKQWQGTDFDRNGEWAHSGQVNRELLEHFLSDPYYRQQGPKSTGREQYSLQTIENALSDFGAIAPEDVQATLLDLTAKTLCDAILEQSLEHPEIFLCGGGAANKTLRARISQLLPGYSVETTDQLGVPADWVEAAAFAWLAKAALEGMSGNVPAVTGAKGGRILGGIYPG</sequence>
<accession>A0A927GX10</accession>
<evidence type="ECO:0000256" key="1">
    <source>
        <dbReference type="HAMAP-Rule" id="MF_01270"/>
    </source>
</evidence>
<dbReference type="GO" id="GO:0016773">
    <property type="term" value="F:phosphotransferase activity, alcohol group as acceptor"/>
    <property type="evidence" value="ECO:0007669"/>
    <property type="project" value="UniProtKB-UniRule"/>
</dbReference>
<dbReference type="GO" id="GO:0097175">
    <property type="term" value="P:1,6-anhydro-N-acetyl-beta-muramic acid catabolic process"/>
    <property type="evidence" value="ECO:0007669"/>
    <property type="project" value="UniProtKB-UniRule"/>
</dbReference>
<dbReference type="Gene3D" id="3.30.420.40">
    <property type="match status" value="2"/>
</dbReference>
<comment type="caution">
    <text evidence="2">The sequence shown here is derived from an EMBL/GenBank/DDBJ whole genome shotgun (WGS) entry which is preliminary data.</text>
</comment>
<dbReference type="EMBL" id="JACXLD010000009">
    <property type="protein sequence ID" value="MBD2860030.1"/>
    <property type="molecule type" value="Genomic_DNA"/>
</dbReference>
<dbReference type="PANTHER" id="PTHR30605:SF0">
    <property type="entry name" value="ANHYDRO-N-ACETYLMURAMIC ACID KINASE"/>
    <property type="match status" value="1"/>
</dbReference>
<dbReference type="SUPFAM" id="SSF53067">
    <property type="entry name" value="Actin-like ATPase domain"/>
    <property type="match status" value="1"/>
</dbReference>
<keyword evidence="1" id="KW-0547">Nucleotide-binding</keyword>
<keyword evidence="1 2" id="KW-0418">Kinase</keyword>
<dbReference type="GO" id="GO:0016301">
    <property type="term" value="F:kinase activity"/>
    <property type="evidence" value="ECO:0007669"/>
    <property type="project" value="UniProtKB-KW"/>
</dbReference>
<comment type="pathway">
    <text evidence="1">Amino-sugar metabolism; 1,6-anhydro-N-acetylmuramate degradation.</text>
</comment>
<dbReference type="AlphaFoldDB" id="A0A927GX10"/>
<dbReference type="EC" id="2.7.1.170" evidence="1"/>
<keyword evidence="1 2" id="KW-0808">Transferase</keyword>